<sequence>MTSVKCFGSWLKEAGRGHLTALFGWTTFFIYTVLLVMRLSLDTSYTFFGIGNTVLLWLSMGLGVLFSFLEFFYLLQQKKQDFYYSLPVKKGMIFWSRYTHGVIHFFLPFLLMISVCGIWQAMVDPEFAPFVGSYTAKSILAFGFAFLIFYHIGILCVSVCGNFICAVSLCVSIIAYSSLFIENVIKVFAKHYFVTYYKIELLEKLNNILSPFGLAKRLAGLGIYEKRIALQYPLPAPYIIAAVVWAAVLFVLFSAAQKKRKPEYVGTPFMFRNVQRLTEILLSVLAGAWFAAFAAELTKTDSLLFGFVEALCGAAAAFFVQYLIELAVKKQGVSLLRRKGQFAAVSIAAACIGPAMMFGARFYDGYFPKEAEAVSVVIEGVGMSRDEYEMLDGQENTVTEKYLYRFRMTGEGKKMTLQWAKDLAVAVNGRDAEEQKSVTKATVCYETEGGSRHYRTYPVTEESLRKFSSVYETKEYKTLAYEGVSLEEVGQDKFSWKDGVFSQTMKIEAEEKEELLKRYKEDVFRFQMEQLTKACPCGILEISSPADGEETELIVYPFFEKTCDFLESRGIDPEKQIKDYPVESVEIKKTSAVLPNVSGGSYVHFYEEPEEVDQWKEKLIPKAFDVQQILYPTDHTQNAEAVVTDEETASYVRVKCILK</sequence>
<dbReference type="Proteomes" id="UP000095787">
    <property type="component" value="Unassembled WGS sequence"/>
</dbReference>
<dbReference type="AlphaFoldDB" id="A0A174C8S7"/>
<name>A0A174C8S7_9FIRM</name>
<dbReference type="EMBL" id="CYZO01000019">
    <property type="protein sequence ID" value="CUO09931.1"/>
    <property type="molecule type" value="Genomic_DNA"/>
</dbReference>
<gene>
    <name evidence="2" type="ORF">ERS852456_01605</name>
</gene>
<dbReference type="InterPro" id="IPR045611">
    <property type="entry name" value="DUF6449"/>
</dbReference>
<evidence type="ECO:0000259" key="1">
    <source>
        <dbReference type="Pfam" id="PF20047"/>
    </source>
</evidence>
<dbReference type="Pfam" id="PF20047">
    <property type="entry name" value="DUF6449"/>
    <property type="match status" value="1"/>
</dbReference>
<reference evidence="2 3" key="1">
    <citation type="submission" date="2015-09" db="EMBL/GenBank/DDBJ databases">
        <authorList>
            <consortium name="Pathogen Informatics"/>
        </authorList>
    </citation>
    <scope>NUCLEOTIDE SEQUENCE [LARGE SCALE GENOMIC DNA]</scope>
    <source>
        <strain evidence="2 3">2789STDY5834841</strain>
    </source>
</reference>
<dbReference type="RefSeq" id="WP_004846083.1">
    <property type="nucleotide sequence ID" value="NZ_AP028249.1"/>
</dbReference>
<evidence type="ECO:0000313" key="2">
    <source>
        <dbReference type="EMBL" id="CUO09931.1"/>
    </source>
</evidence>
<accession>A0A174C8S7</accession>
<protein>
    <recommendedName>
        <fullName evidence="1">DUF6449 domain-containing protein</fullName>
    </recommendedName>
</protein>
<proteinExistence type="predicted"/>
<evidence type="ECO:0000313" key="3">
    <source>
        <dbReference type="Proteomes" id="UP000095787"/>
    </source>
</evidence>
<organism evidence="2 3">
    <name type="scientific">[Ruminococcus] torques</name>
    <dbReference type="NCBI Taxonomy" id="33039"/>
    <lineage>
        <taxon>Bacteria</taxon>
        <taxon>Bacillati</taxon>
        <taxon>Bacillota</taxon>
        <taxon>Clostridia</taxon>
        <taxon>Lachnospirales</taxon>
        <taxon>Lachnospiraceae</taxon>
        <taxon>Mediterraneibacter</taxon>
    </lineage>
</organism>
<feature type="domain" description="DUF6449" evidence="1">
    <location>
        <begin position="445"/>
        <end position="540"/>
    </location>
</feature>